<accession>A0A151RP88</accession>
<protein>
    <submittedName>
        <fullName evidence="1">Uncharacterized protein</fullName>
    </submittedName>
</protein>
<dbReference type="AlphaFoldDB" id="A0A151RP88"/>
<dbReference type="Proteomes" id="UP000075243">
    <property type="component" value="Unassembled WGS sequence"/>
</dbReference>
<dbReference type="PANTHER" id="PTHR34427">
    <property type="entry name" value="DUF4283 DOMAIN PROTEIN"/>
    <property type="match status" value="1"/>
</dbReference>
<keyword evidence="2" id="KW-1185">Reference proteome</keyword>
<dbReference type="PANTHER" id="PTHR34427:SF5">
    <property type="entry name" value="DUF4283 DOMAIN-CONTAINING PROTEIN"/>
    <property type="match status" value="1"/>
</dbReference>
<evidence type="ECO:0000313" key="1">
    <source>
        <dbReference type="EMBL" id="KYP44342.1"/>
    </source>
</evidence>
<sequence length="466" mass="51441">MGDDMVLISGVEEDDLKEPYSEAIRDMWSLFHSIQRWTPSLVAGNRLIWVRCSGIPIHLWSQDCFAKVTSVFGTLILMDDDTSSFSRLDYARLLIKTSSILPIQHISEIKINGVIIQVRVIEDVTTNNGQCKCGLWKNEGVALSSAASELAVNLCSSSSECSENNTWPEGEGAAMADNNQSWKEDEISNCYPKVLDQQLTHERVDGPVYTHIDRSKGTESRILVKVGGEEDIKMGLEEAVQEELHEIGNLMGGMEVTSYRAKNTNVDTNLYGTRIINSNTTNCTKVVNSVSHINSQHLIGPNSIGPMLLIERGYDPRSNLDDKEIRENHGPRPISKQAKVTNQFNMEQLRVCRVLDVDSKGNHSGSTIETGESVSRMGCSLDTGLVVRSEINNSGKGKRVSTKATDEQDTREATVKEVGAAMVPTTIASPVLSFAAARRKQVRLALHSFSNSLSDCDIRNCHRLVT</sequence>
<evidence type="ECO:0000313" key="2">
    <source>
        <dbReference type="Proteomes" id="UP000075243"/>
    </source>
</evidence>
<name>A0A151RP88_CAJCA</name>
<gene>
    <name evidence="1" type="ORF">KK1_034167</name>
</gene>
<proteinExistence type="predicted"/>
<dbReference type="Gramene" id="C.cajan_38796.t">
    <property type="protein sequence ID" value="C.cajan_38796.t.cds1"/>
    <property type="gene ID" value="C.cajan_38796"/>
</dbReference>
<organism evidence="1 2">
    <name type="scientific">Cajanus cajan</name>
    <name type="common">Pigeon pea</name>
    <name type="synonym">Cajanus indicus</name>
    <dbReference type="NCBI Taxonomy" id="3821"/>
    <lineage>
        <taxon>Eukaryota</taxon>
        <taxon>Viridiplantae</taxon>
        <taxon>Streptophyta</taxon>
        <taxon>Embryophyta</taxon>
        <taxon>Tracheophyta</taxon>
        <taxon>Spermatophyta</taxon>
        <taxon>Magnoliopsida</taxon>
        <taxon>eudicotyledons</taxon>
        <taxon>Gunneridae</taxon>
        <taxon>Pentapetalae</taxon>
        <taxon>rosids</taxon>
        <taxon>fabids</taxon>
        <taxon>Fabales</taxon>
        <taxon>Fabaceae</taxon>
        <taxon>Papilionoideae</taxon>
        <taxon>50 kb inversion clade</taxon>
        <taxon>NPAAA clade</taxon>
        <taxon>indigoferoid/millettioid clade</taxon>
        <taxon>Phaseoleae</taxon>
        <taxon>Cajanus</taxon>
    </lineage>
</organism>
<reference evidence="1" key="1">
    <citation type="journal article" date="2012" name="Nat. Biotechnol.">
        <title>Draft genome sequence of pigeonpea (Cajanus cajan), an orphan legume crop of resource-poor farmers.</title>
        <authorList>
            <person name="Varshney R.K."/>
            <person name="Chen W."/>
            <person name="Li Y."/>
            <person name="Bharti A.K."/>
            <person name="Saxena R.K."/>
            <person name="Schlueter J.A."/>
            <person name="Donoghue M.T."/>
            <person name="Azam S."/>
            <person name="Fan G."/>
            <person name="Whaley A.M."/>
            <person name="Farmer A.D."/>
            <person name="Sheridan J."/>
            <person name="Iwata A."/>
            <person name="Tuteja R."/>
            <person name="Penmetsa R.V."/>
            <person name="Wu W."/>
            <person name="Upadhyaya H.D."/>
            <person name="Yang S.P."/>
            <person name="Shah T."/>
            <person name="Saxena K.B."/>
            <person name="Michael T."/>
            <person name="McCombie W.R."/>
            <person name="Yang B."/>
            <person name="Zhang G."/>
            <person name="Yang H."/>
            <person name="Wang J."/>
            <person name="Spillane C."/>
            <person name="Cook D.R."/>
            <person name="May G.D."/>
            <person name="Xu X."/>
            <person name="Jackson S.A."/>
        </authorList>
    </citation>
    <scope>NUCLEOTIDE SEQUENCE [LARGE SCALE GENOMIC DNA]</scope>
</reference>
<dbReference type="EMBL" id="KQ483630">
    <property type="protein sequence ID" value="KYP44342.1"/>
    <property type="molecule type" value="Genomic_DNA"/>
</dbReference>